<feature type="compositionally biased region" description="Polar residues" evidence="2">
    <location>
        <begin position="1"/>
        <end position="12"/>
    </location>
</feature>
<keyword evidence="4" id="KW-1185">Reference proteome</keyword>
<comment type="caution">
    <text evidence="3">The sequence shown here is derived from an EMBL/GenBank/DDBJ whole genome shotgun (WGS) entry which is preliminary data.</text>
</comment>
<reference evidence="3 4" key="1">
    <citation type="submission" date="2020-02" db="EMBL/GenBank/DDBJ databases">
        <title>Genome assembly of a novel Clostridium senegalense strain.</title>
        <authorList>
            <person name="Gupta T.B."/>
            <person name="Jauregui R."/>
            <person name="Maclean P."/>
            <person name="Nawarathana A."/>
            <person name="Brightwell G."/>
        </authorList>
    </citation>
    <scope>NUCLEOTIDE SEQUENCE [LARGE SCALE GENOMIC DNA]</scope>
    <source>
        <strain evidence="3 4">AGRFS4</strain>
    </source>
</reference>
<name>A0A6M0H3L4_9CLOT</name>
<accession>A0A6M0H3L4</accession>
<keyword evidence="1" id="KW-0175">Coiled coil</keyword>
<organism evidence="3 4">
    <name type="scientific">Clostridium senegalense</name>
    <dbReference type="NCBI Taxonomy" id="1465809"/>
    <lineage>
        <taxon>Bacteria</taxon>
        <taxon>Bacillati</taxon>
        <taxon>Bacillota</taxon>
        <taxon>Clostridia</taxon>
        <taxon>Eubacteriales</taxon>
        <taxon>Clostridiaceae</taxon>
        <taxon>Clostridium</taxon>
    </lineage>
</organism>
<dbReference type="Proteomes" id="UP000481872">
    <property type="component" value="Unassembled WGS sequence"/>
</dbReference>
<evidence type="ECO:0000313" key="4">
    <source>
        <dbReference type="Proteomes" id="UP000481872"/>
    </source>
</evidence>
<evidence type="ECO:0000256" key="2">
    <source>
        <dbReference type="SAM" id="MobiDB-lite"/>
    </source>
</evidence>
<evidence type="ECO:0000313" key="3">
    <source>
        <dbReference type="EMBL" id="NEU04451.1"/>
    </source>
</evidence>
<dbReference type="EMBL" id="JAAGPU010000008">
    <property type="protein sequence ID" value="NEU04451.1"/>
    <property type="molecule type" value="Genomic_DNA"/>
</dbReference>
<proteinExistence type="predicted"/>
<dbReference type="AlphaFoldDB" id="A0A6M0H3L4"/>
<dbReference type="RefSeq" id="WP_199869548.1">
    <property type="nucleotide sequence ID" value="NZ_JAAGPU010000008.1"/>
</dbReference>
<sequence length="202" mass="23035">MRISGTLNSILNSMGPMEKGKNNFSNKPVSALEKQKMKLEEQMKKIEESKSSKEIKDKSIRELKEKLEEIEKQLMEEKTIKLNEKPEIKKAEDKEGKERKIEEENYETSHVINKDVMKGLISASSHGKIGETAYSVYKEATVKGDMGTAQRALKYTMVEVKESSKSKNLIAKGIKEYNKQMDNINKDDTIEIVSDNDIIENS</sequence>
<feature type="coiled-coil region" evidence="1">
    <location>
        <begin position="29"/>
        <end position="80"/>
    </location>
</feature>
<protein>
    <submittedName>
        <fullName evidence="3">Uncharacterized protein</fullName>
    </submittedName>
</protein>
<feature type="region of interest" description="Disordered" evidence="2">
    <location>
        <begin position="1"/>
        <end position="26"/>
    </location>
</feature>
<evidence type="ECO:0000256" key="1">
    <source>
        <dbReference type="SAM" id="Coils"/>
    </source>
</evidence>
<gene>
    <name evidence="3" type="ORF">G3M99_06180</name>
</gene>